<proteinExistence type="inferred from homology"/>
<dbReference type="AlphaFoldDB" id="A0A830F7L4"/>
<keyword evidence="7" id="KW-1185">Reference proteome</keyword>
<evidence type="ECO:0000259" key="5">
    <source>
        <dbReference type="SMART" id="SM00903"/>
    </source>
</evidence>
<sequence>MELDADAVGYRELSGAVVPRPIAWVSTESTDGTPNLAPYSFFTVAAVDPPTLAFSPNKSRGRKDTPRNAVETGEFVVNIVTADLAAAMNETSATIHADEDEFAHAGVTPEAAVAVAAPRVAESPVNFECELRDVVDLGGSDLVLGEVVHAHVDDDVATDGKLDTGKLDVVGRLAGSQYCYTRDRFDLERPD</sequence>
<dbReference type="PANTHER" id="PTHR33798">
    <property type="entry name" value="FLAVOPROTEIN OXYGENASE"/>
    <property type="match status" value="1"/>
</dbReference>
<reference evidence="6" key="2">
    <citation type="submission" date="2020-09" db="EMBL/GenBank/DDBJ databases">
        <authorList>
            <person name="Sun Q."/>
            <person name="Ohkuma M."/>
        </authorList>
    </citation>
    <scope>NUCLEOTIDE SEQUENCE</scope>
    <source>
        <strain evidence="6">JCM 19596</strain>
    </source>
</reference>
<comment type="cofactor">
    <cofactor evidence="1">
        <name>FMN</name>
        <dbReference type="ChEBI" id="CHEBI:58210"/>
    </cofactor>
</comment>
<dbReference type="OrthoDB" id="8522at2157"/>
<evidence type="ECO:0000256" key="4">
    <source>
        <dbReference type="ARBA" id="ARBA00038054"/>
    </source>
</evidence>
<keyword evidence="2" id="KW-0285">Flavoprotein</keyword>
<accession>A0A830F7L4</accession>
<dbReference type="SUPFAM" id="SSF50475">
    <property type="entry name" value="FMN-binding split barrel"/>
    <property type="match status" value="1"/>
</dbReference>
<dbReference type="RefSeq" id="WP_188978615.1">
    <property type="nucleotide sequence ID" value="NZ_BMPG01000002.1"/>
</dbReference>
<protein>
    <submittedName>
        <fullName evidence="6">Flavin reductase</fullName>
    </submittedName>
</protein>
<dbReference type="Gene3D" id="2.30.110.10">
    <property type="entry name" value="Electron Transport, Fmn-binding Protein, Chain A"/>
    <property type="match status" value="1"/>
</dbReference>
<evidence type="ECO:0000313" key="6">
    <source>
        <dbReference type="EMBL" id="GGL62464.1"/>
    </source>
</evidence>
<comment type="similarity">
    <text evidence="4">Belongs to the flavoredoxin family.</text>
</comment>
<feature type="domain" description="Flavin reductase like" evidence="5">
    <location>
        <begin position="15"/>
        <end position="164"/>
    </location>
</feature>
<dbReference type="Proteomes" id="UP000607197">
    <property type="component" value="Unassembled WGS sequence"/>
</dbReference>
<dbReference type="InterPro" id="IPR002563">
    <property type="entry name" value="Flavin_Rdtase-like_dom"/>
</dbReference>
<evidence type="ECO:0000256" key="2">
    <source>
        <dbReference type="ARBA" id="ARBA00022630"/>
    </source>
</evidence>
<reference evidence="6" key="1">
    <citation type="journal article" date="2014" name="Int. J. Syst. Evol. Microbiol.">
        <title>Complete genome sequence of Corynebacterium casei LMG S-19264T (=DSM 44701T), isolated from a smear-ripened cheese.</title>
        <authorList>
            <consortium name="US DOE Joint Genome Institute (JGI-PGF)"/>
            <person name="Walter F."/>
            <person name="Albersmeier A."/>
            <person name="Kalinowski J."/>
            <person name="Ruckert C."/>
        </authorList>
    </citation>
    <scope>NUCLEOTIDE SEQUENCE</scope>
    <source>
        <strain evidence="6">JCM 19596</strain>
    </source>
</reference>
<dbReference type="InterPro" id="IPR012349">
    <property type="entry name" value="Split_barrel_FMN-bd"/>
</dbReference>
<evidence type="ECO:0000313" key="7">
    <source>
        <dbReference type="Proteomes" id="UP000607197"/>
    </source>
</evidence>
<dbReference type="GO" id="GO:0010181">
    <property type="term" value="F:FMN binding"/>
    <property type="evidence" value="ECO:0007669"/>
    <property type="project" value="InterPro"/>
</dbReference>
<evidence type="ECO:0000256" key="1">
    <source>
        <dbReference type="ARBA" id="ARBA00001917"/>
    </source>
</evidence>
<dbReference type="PANTHER" id="PTHR33798:SF5">
    <property type="entry name" value="FLAVIN REDUCTASE LIKE DOMAIN-CONTAINING PROTEIN"/>
    <property type="match status" value="1"/>
</dbReference>
<gene>
    <name evidence="6" type="ORF">GCM10009039_20620</name>
</gene>
<evidence type="ECO:0000256" key="3">
    <source>
        <dbReference type="ARBA" id="ARBA00022643"/>
    </source>
</evidence>
<dbReference type="Pfam" id="PF01613">
    <property type="entry name" value="Flavin_Reduct"/>
    <property type="match status" value="1"/>
</dbReference>
<comment type="caution">
    <text evidence="6">The sequence shown here is derived from an EMBL/GenBank/DDBJ whole genome shotgun (WGS) entry which is preliminary data.</text>
</comment>
<dbReference type="SMART" id="SM00903">
    <property type="entry name" value="Flavin_Reduct"/>
    <property type="match status" value="1"/>
</dbReference>
<dbReference type="EMBL" id="BMPG01000002">
    <property type="protein sequence ID" value="GGL62464.1"/>
    <property type="molecule type" value="Genomic_DNA"/>
</dbReference>
<keyword evidence="3" id="KW-0288">FMN</keyword>
<name>A0A830F7L4_9EURY</name>
<organism evidence="6 7">
    <name type="scientific">Halocalculus aciditolerans</name>
    <dbReference type="NCBI Taxonomy" id="1383812"/>
    <lineage>
        <taxon>Archaea</taxon>
        <taxon>Methanobacteriati</taxon>
        <taxon>Methanobacteriota</taxon>
        <taxon>Stenosarchaea group</taxon>
        <taxon>Halobacteria</taxon>
        <taxon>Halobacteriales</taxon>
        <taxon>Halobacteriaceae</taxon>
        <taxon>Halocalculus</taxon>
    </lineage>
</organism>